<accession>A0AAV7UTD0</accession>
<evidence type="ECO:0000256" key="1">
    <source>
        <dbReference type="SAM" id="MobiDB-lite"/>
    </source>
</evidence>
<feature type="region of interest" description="Disordered" evidence="1">
    <location>
        <begin position="75"/>
        <end position="100"/>
    </location>
</feature>
<keyword evidence="3" id="KW-1185">Reference proteome</keyword>
<evidence type="ECO:0000313" key="2">
    <source>
        <dbReference type="EMBL" id="KAJ1192133.1"/>
    </source>
</evidence>
<comment type="caution">
    <text evidence="2">The sequence shown here is derived from an EMBL/GenBank/DDBJ whole genome shotgun (WGS) entry which is preliminary data.</text>
</comment>
<dbReference type="EMBL" id="JANPWB010000004">
    <property type="protein sequence ID" value="KAJ1192133.1"/>
    <property type="molecule type" value="Genomic_DNA"/>
</dbReference>
<dbReference type="Proteomes" id="UP001066276">
    <property type="component" value="Chromosome 2_2"/>
</dbReference>
<dbReference type="AlphaFoldDB" id="A0AAV7UTD0"/>
<proteinExistence type="predicted"/>
<sequence length="100" mass="11127">MDVVLHGLETAEGGSGRGPRGLVRPGLVHGETASEVEVTHDRHSHFFDSPTAAREWLDQNFQGTRSDQQYEFASQKLNRQTRRVRRKQDSTNSGRGGPSP</sequence>
<organism evidence="2 3">
    <name type="scientific">Pleurodeles waltl</name>
    <name type="common">Iberian ribbed newt</name>
    <dbReference type="NCBI Taxonomy" id="8319"/>
    <lineage>
        <taxon>Eukaryota</taxon>
        <taxon>Metazoa</taxon>
        <taxon>Chordata</taxon>
        <taxon>Craniata</taxon>
        <taxon>Vertebrata</taxon>
        <taxon>Euteleostomi</taxon>
        <taxon>Amphibia</taxon>
        <taxon>Batrachia</taxon>
        <taxon>Caudata</taxon>
        <taxon>Salamandroidea</taxon>
        <taxon>Salamandridae</taxon>
        <taxon>Pleurodelinae</taxon>
        <taxon>Pleurodeles</taxon>
    </lineage>
</organism>
<gene>
    <name evidence="2" type="ORF">NDU88_001445</name>
</gene>
<reference evidence="2" key="1">
    <citation type="journal article" date="2022" name="bioRxiv">
        <title>Sequencing and chromosome-scale assembly of the giantPleurodeles waltlgenome.</title>
        <authorList>
            <person name="Brown T."/>
            <person name="Elewa A."/>
            <person name="Iarovenko S."/>
            <person name="Subramanian E."/>
            <person name="Araus A.J."/>
            <person name="Petzold A."/>
            <person name="Susuki M."/>
            <person name="Suzuki K.-i.T."/>
            <person name="Hayashi T."/>
            <person name="Toyoda A."/>
            <person name="Oliveira C."/>
            <person name="Osipova E."/>
            <person name="Leigh N.D."/>
            <person name="Simon A."/>
            <person name="Yun M.H."/>
        </authorList>
    </citation>
    <scope>NUCLEOTIDE SEQUENCE</scope>
    <source>
        <strain evidence="2">20211129_DDA</strain>
        <tissue evidence="2">Liver</tissue>
    </source>
</reference>
<evidence type="ECO:0000313" key="3">
    <source>
        <dbReference type="Proteomes" id="UP001066276"/>
    </source>
</evidence>
<feature type="region of interest" description="Disordered" evidence="1">
    <location>
        <begin position="1"/>
        <end position="24"/>
    </location>
</feature>
<protein>
    <submittedName>
        <fullName evidence="2">Uncharacterized protein</fullName>
    </submittedName>
</protein>
<name>A0AAV7UTD0_PLEWA</name>